<proteinExistence type="predicted"/>
<comment type="caution">
    <text evidence="1">The sequence shown here is derived from an EMBL/GenBank/DDBJ whole genome shotgun (WGS) entry which is preliminary data.</text>
</comment>
<dbReference type="AlphaFoldDB" id="A0A9P6SMH4"/>
<dbReference type="PANTHER" id="PTHR47679">
    <property type="entry name" value="PROTEIN TORNADO 1"/>
    <property type="match status" value="1"/>
</dbReference>
<sequence>MSRDSSQNSSLDLPICTLEDRSKAAQCTSDLPVTTVDVVDGRLYLQIHGQVNDTVLRAGMFNQELFPPDYIVRMIETTLTTGKLNENFQQIRQQLHQQGQQLHQQGQQLHQWEQRIFNHFENRFQAMMTQNYELHEYPIPRLFIVLPKSTRRRDMITRPLTKQFRLYFLCDCGEHTIRTGRVNLPHTIHLAKHEGYDLDRPDEFFERYGPYVLTFMKFVKYGMTAAGIIVPPLAHIKIVEGLDAIEKSLKMTSELFGSLSDETINYIQDLQGTRDDVYTTGGPMKLEEIERLEGADLRQLQSYLTVKDKNRELGALNRVFTREGHVKWVCIDHLDQFDHCNENHRKALLKRLRGVIAANKGRFYPKIGAVYIPLGSATVADQFYEILVKAPGVHTLCIMLEWDATLDDLRILASAVDKANITRLTIYGQHFKGPVRDMLNSHRRYKPILDMMANERIESMSLLNFDNLFQKMDISSMRMASRLQHLNLHSESCPYTRQFKSALTKLLEHCPSLVELEIEAESLNEAFEDLILEIPIPPCLEKLTLLKDDDNVEVRISPDKKHS</sequence>
<reference evidence="1" key="1">
    <citation type="journal article" date="2020" name="Fungal Divers.">
        <title>Resolving the Mortierellaceae phylogeny through synthesis of multi-gene phylogenetics and phylogenomics.</title>
        <authorList>
            <person name="Vandepol N."/>
            <person name="Liber J."/>
            <person name="Desiro A."/>
            <person name="Na H."/>
            <person name="Kennedy M."/>
            <person name="Barry K."/>
            <person name="Grigoriev I.V."/>
            <person name="Miller A.N."/>
            <person name="O'Donnell K."/>
            <person name="Stajich J.E."/>
            <person name="Bonito G."/>
        </authorList>
    </citation>
    <scope>NUCLEOTIDE SEQUENCE</scope>
    <source>
        <strain evidence="1">MES-2147</strain>
    </source>
</reference>
<evidence type="ECO:0000313" key="1">
    <source>
        <dbReference type="EMBL" id="KAF9982812.1"/>
    </source>
</evidence>
<gene>
    <name evidence="1" type="ORF">BGZ65_002475</name>
</gene>
<accession>A0A9P6SMH4</accession>
<name>A0A9P6SMH4_9FUNG</name>
<feature type="non-terminal residue" evidence="1">
    <location>
        <position position="563"/>
    </location>
</feature>
<protein>
    <submittedName>
        <fullName evidence="1">Uncharacterized protein</fullName>
    </submittedName>
</protein>
<keyword evidence="2" id="KW-1185">Reference proteome</keyword>
<organism evidence="1 2">
    <name type="scientific">Modicella reniformis</name>
    <dbReference type="NCBI Taxonomy" id="1440133"/>
    <lineage>
        <taxon>Eukaryota</taxon>
        <taxon>Fungi</taxon>
        <taxon>Fungi incertae sedis</taxon>
        <taxon>Mucoromycota</taxon>
        <taxon>Mortierellomycotina</taxon>
        <taxon>Mortierellomycetes</taxon>
        <taxon>Mortierellales</taxon>
        <taxon>Mortierellaceae</taxon>
        <taxon>Modicella</taxon>
    </lineage>
</organism>
<evidence type="ECO:0000313" key="2">
    <source>
        <dbReference type="Proteomes" id="UP000749646"/>
    </source>
</evidence>
<dbReference type="PANTHER" id="PTHR47679:SF2">
    <property type="entry name" value="C-TERMINAL OF ROC (COR) DOMAIN-CONTAINING PROTEIN"/>
    <property type="match status" value="1"/>
</dbReference>
<dbReference type="EMBL" id="JAAAHW010003543">
    <property type="protein sequence ID" value="KAF9982812.1"/>
    <property type="molecule type" value="Genomic_DNA"/>
</dbReference>
<dbReference type="Proteomes" id="UP000749646">
    <property type="component" value="Unassembled WGS sequence"/>
</dbReference>
<dbReference type="OrthoDB" id="546350at2759"/>